<dbReference type="Proteomes" id="UP000054837">
    <property type="component" value="Unassembled WGS sequence"/>
</dbReference>
<evidence type="ECO:0000313" key="2">
    <source>
        <dbReference type="EMBL" id="KUG53805.1"/>
    </source>
</evidence>
<keyword evidence="3" id="KW-1185">Reference proteome</keyword>
<comment type="caution">
    <text evidence="2">The sequence shown here is derived from an EMBL/GenBank/DDBJ whole genome shotgun (WGS) entry which is preliminary data.</text>
</comment>
<dbReference type="STRING" id="767452.AVL62_02075"/>
<dbReference type="AlphaFoldDB" id="A0A0W8I6B8"/>
<name>A0A0W8I6B8_9MICO</name>
<accession>A0A0W8I6B8</accession>
<sequence length="198" mass="20660">MLGRPAPGDDRLELPAPPTAQDVHEALGSTEELLGSSALPSVVVARGARVIDTVRDTLPRLEKLSGSDLGYTVVATATDYLPEAIGAYQRLPRRYADTRPVDGAKTSLMVLVDQLDLLGLTMDRVFDAVYRQDAQELVAQGRFIAEKFGSSGAGGSLRITEEEHVPAPAPGGSAEAPGSTDDGADGVSPLTPPQGGAR</sequence>
<feature type="compositionally biased region" description="Low complexity" evidence="1">
    <location>
        <begin position="170"/>
        <end position="179"/>
    </location>
</feature>
<proteinExistence type="predicted"/>
<reference evidence="2 3" key="1">
    <citation type="submission" date="2015-12" db="EMBL/GenBank/DDBJ databases">
        <title>Serinicoccus chungangenesis strain CD08_5 genome sequencing and assembly.</title>
        <authorList>
            <person name="Chander A.M."/>
            <person name="Kaur G."/>
            <person name="Nair G.R."/>
            <person name="Dhawan D.K."/>
            <person name="Kochhar R.K."/>
            <person name="Mayilraj S."/>
            <person name="Bhadada S.K."/>
        </authorList>
    </citation>
    <scope>NUCLEOTIDE SEQUENCE [LARGE SCALE GENOMIC DNA]</scope>
    <source>
        <strain evidence="2 3">CD08_5</strain>
    </source>
</reference>
<evidence type="ECO:0000256" key="1">
    <source>
        <dbReference type="SAM" id="MobiDB-lite"/>
    </source>
</evidence>
<organism evidence="2 3">
    <name type="scientific">Serinicoccus chungangensis</name>
    <dbReference type="NCBI Taxonomy" id="767452"/>
    <lineage>
        <taxon>Bacteria</taxon>
        <taxon>Bacillati</taxon>
        <taxon>Actinomycetota</taxon>
        <taxon>Actinomycetes</taxon>
        <taxon>Micrococcales</taxon>
        <taxon>Ornithinimicrobiaceae</taxon>
        <taxon>Serinicoccus</taxon>
    </lineage>
</organism>
<gene>
    <name evidence="2" type="ORF">AVL62_02075</name>
</gene>
<evidence type="ECO:0000313" key="3">
    <source>
        <dbReference type="Proteomes" id="UP000054837"/>
    </source>
</evidence>
<protein>
    <submittedName>
        <fullName evidence="2">Uncharacterized protein</fullName>
    </submittedName>
</protein>
<feature type="region of interest" description="Disordered" evidence="1">
    <location>
        <begin position="153"/>
        <end position="198"/>
    </location>
</feature>
<dbReference type="EMBL" id="LQBL01000028">
    <property type="protein sequence ID" value="KUG53805.1"/>
    <property type="molecule type" value="Genomic_DNA"/>
</dbReference>